<sequence>MSTEAIRAAAEGAFRAAHPGDRNGALIAGCRAAARVADPDHAVGFTIGALAAEERARAAAIDAWLDQKWAQIAS</sequence>
<protein>
    <submittedName>
        <fullName evidence="1">Uncharacterized protein</fullName>
    </submittedName>
</protein>
<gene>
    <name evidence="1" type="ORF">RMCFA_3781</name>
</gene>
<evidence type="ECO:0000313" key="1">
    <source>
        <dbReference type="EMBL" id="GAT03669.1"/>
    </source>
</evidence>
<dbReference type="Proteomes" id="UP000069705">
    <property type="component" value="Unassembled WGS sequence"/>
</dbReference>
<dbReference type="AlphaFoldDB" id="A0A124E4N3"/>
<evidence type="ECO:0000313" key="2">
    <source>
        <dbReference type="Proteomes" id="UP000069705"/>
    </source>
</evidence>
<accession>A0A124E4N3</accession>
<reference evidence="2" key="2">
    <citation type="submission" date="2016-02" db="EMBL/GenBank/DDBJ databases">
        <title>Draft genome sequence of five rapidly growing Mycobacterium species.</title>
        <authorList>
            <person name="Katahira K."/>
            <person name="Gotou Y."/>
            <person name="Iida K."/>
            <person name="Ogura Y."/>
            <person name="Hayashi T."/>
        </authorList>
    </citation>
    <scope>NUCLEOTIDE SEQUENCE [LARGE SCALE GENOMIC DNA]</scope>
    <source>
        <strain evidence="2">JCM6368</strain>
    </source>
</reference>
<proteinExistence type="predicted"/>
<reference evidence="1 2" key="1">
    <citation type="journal article" date="2016" name="Genome Announc.">
        <title>Draft Genome Sequences of Five Rapidly Growing Mycobacterium Species, M. thermoresistibile, M. fortuitum subsp. acetamidolyticum, M. canariasense, M. brisbanense, and M. novocastrense.</title>
        <authorList>
            <person name="Katahira K."/>
            <person name="Ogura Y."/>
            <person name="Gotoh Y."/>
            <person name="Hayashi T."/>
        </authorList>
    </citation>
    <scope>NUCLEOTIDE SEQUENCE [LARGE SCALE GENOMIC DNA]</scope>
    <source>
        <strain evidence="1 2">JCM6368</strain>
    </source>
</reference>
<name>A0A124E4N3_MYCFO</name>
<dbReference type="RefSeq" id="WP_061264264.1">
    <property type="nucleotide sequence ID" value="NZ_BCSZ01000035.1"/>
</dbReference>
<organism evidence="1 2">
    <name type="scientific">Mycolicibacterium fortuitum subsp. acetamidolyticum</name>
    <dbReference type="NCBI Taxonomy" id="144550"/>
    <lineage>
        <taxon>Bacteria</taxon>
        <taxon>Bacillati</taxon>
        <taxon>Actinomycetota</taxon>
        <taxon>Actinomycetes</taxon>
        <taxon>Mycobacteriales</taxon>
        <taxon>Mycobacteriaceae</taxon>
        <taxon>Mycolicibacterium</taxon>
    </lineage>
</organism>
<comment type="caution">
    <text evidence="1">The sequence shown here is derived from an EMBL/GenBank/DDBJ whole genome shotgun (WGS) entry which is preliminary data.</text>
</comment>
<dbReference type="EMBL" id="BCSZ01000035">
    <property type="protein sequence ID" value="GAT03669.1"/>
    <property type="molecule type" value="Genomic_DNA"/>
</dbReference>